<gene>
    <name evidence="1" type="ORF">B0A65_05735</name>
</gene>
<evidence type="ECO:0000313" key="1">
    <source>
        <dbReference type="EMBL" id="OXA80803.1"/>
    </source>
</evidence>
<name>A0ABX4BUH8_FLAFR</name>
<keyword evidence="2" id="KW-1185">Reference proteome</keyword>
<reference evidence="1 2" key="1">
    <citation type="submission" date="2016-11" db="EMBL/GenBank/DDBJ databases">
        <title>Whole genomes of Flavobacteriaceae.</title>
        <authorList>
            <person name="Stine C."/>
            <person name="Li C."/>
            <person name="Tadesse D."/>
        </authorList>
    </citation>
    <scope>NUCLEOTIDE SEQUENCE [LARGE SCALE GENOMIC DNA]</scope>
    <source>
        <strain evidence="1 2">DSM 15937</strain>
    </source>
</reference>
<sequence>MNKDELNKKSRILSDIVKKLDISETSRNFEQRIVAGRATPTPSFSIKPKEVIVKPTKDDEK</sequence>
<comment type="caution">
    <text evidence="1">The sequence shown here is derived from an EMBL/GenBank/DDBJ whole genome shotgun (WGS) entry which is preliminary data.</text>
</comment>
<organism evidence="1 2">
    <name type="scientific">Flavobacterium frigidimaris</name>
    <dbReference type="NCBI Taxonomy" id="262320"/>
    <lineage>
        <taxon>Bacteria</taxon>
        <taxon>Pseudomonadati</taxon>
        <taxon>Bacteroidota</taxon>
        <taxon>Flavobacteriia</taxon>
        <taxon>Flavobacteriales</taxon>
        <taxon>Flavobacteriaceae</taxon>
        <taxon>Flavobacterium</taxon>
    </lineage>
</organism>
<evidence type="ECO:0000313" key="2">
    <source>
        <dbReference type="Proteomes" id="UP000198382"/>
    </source>
</evidence>
<dbReference type="EMBL" id="MUGV01000011">
    <property type="protein sequence ID" value="OXA80803.1"/>
    <property type="molecule type" value="Genomic_DNA"/>
</dbReference>
<dbReference type="Proteomes" id="UP000198382">
    <property type="component" value="Unassembled WGS sequence"/>
</dbReference>
<dbReference type="RefSeq" id="WP_074659482.1">
    <property type="nucleotide sequence ID" value="NZ_MUGV01000011.1"/>
</dbReference>
<protein>
    <submittedName>
        <fullName evidence="1">Uncharacterized protein</fullName>
    </submittedName>
</protein>
<proteinExistence type="predicted"/>
<accession>A0ABX4BUH8</accession>